<dbReference type="EMBL" id="CH940650">
    <property type="protein sequence ID" value="KRF82941.1"/>
    <property type="molecule type" value="Genomic_DNA"/>
</dbReference>
<dbReference type="OrthoDB" id="8186940at2759"/>
<dbReference type="AlphaFoldDB" id="A0A0Q9WEE3"/>
<dbReference type="Pfam" id="PF07841">
    <property type="entry name" value="DM4_12"/>
    <property type="match status" value="1"/>
</dbReference>
<name>A0A0Q9WEE3_DROVI</name>
<gene>
    <name evidence="1" type="primary">Dvir\GJ23410</name>
    <name evidence="1" type="ORF">Dvir_GJ23410</name>
</gene>
<protein>
    <submittedName>
        <fullName evidence="1">Uncharacterized protein</fullName>
    </submittedName>
</protein>
<dbReference type="SMART" id="SM00718">
    <property type="entry name" value="DM4_12"/>
    <property type="match status" value="1"/>
</dbReference>
<keyword evidence="2" id="KW-1185">Reference proteome</keyword>
<dbReference type="InterPro" id="IPR006631">
    <property type="entry name" value="DM4_12"/>
</dbReference>
<evidence type="ECO:0000313" key="1">
    <source>
        <dbReference type="EMBL" id="KRF82941.1"/>
    </source>
</evidence>
<sequence length="220" mass="25140">MEHTRLPYQVLIILIGCKYSSTLLYPASSSLGLTSSVSVPIAEFYPERRILIDWCFAISYDLPSDLSSFYSIPIWPGFANYQTKRELPRTDNNELSLYAKYGYNALTQTHPKDFSAGELYASIEDAFISYGFHETCLLRSVCELAKHPFDDMHQHILIDILTFILSPTQHDGFLESEHVYKLAYEQAELYGFLGNDCGQLYAHCKHDILGLISNVMFHND</sequence>
<reference evidence="1 2" key="1">
    <citation type="journal article" date="2007" name="Nature">
        <title>Evolution of genes and genomes on the Drosophila phylogeny.</title>
        <authorList>
            <consortium name="Drosophila 12 Genomes Consortium"/>
            <person name="Clark A.G."/>
            <person name="Eisen M.B."/>
            <person name="Smith D.R."/>
            <person name="Bergman C.M."/>
            <person name="Oliver B."/>
            <person name="Markow T.A."/>
            <person name="Kaufman T.C."/>
            <person name="Kellis M."/>
            <person name="Gelbart W."/>
            <person name="Iyer V.N."/>
            <person name="Pollard D.A."/>
            <person name="Sackton T.B."/>
            <person name="Larracuente A.M."/>
            <person name="Singh N.D."/>
            <person name="Abad J.P."/>
            <person name="Abt D.N."/>
            <person name="Adryan B."/>
            <person name="Aguade M."/>
            <person name="Akashi H."/>
            <person name="Anderson W.W."/>
            <person name="Aquadro C.F."/>
            <person name="Ardell D.H."/>
            <person name="Arguello R."/>
            <person name="Artieri C.G."/>
            <person name="Barbash D.A."/>
            <person name="Barker D."/>
            <person name="Barsanti P."/>
            <person name="Batterham P."/>
            <person name="Batzoglou S."/>
            <person name="Begun D."/>
            <person name="Bhutkar A."/>
            <person name="Blanco E."/>
            <person name="Bosak S.A."/>
            <person name="Bradley R.K."/>
            <person name="Brand A.D."/>
            <person name="Brent M.R."/>
            <person name="Brooks A.N."/>
            <person name="Brown R.H."/>
            <person name="Butlin R.K."/>
            <person name="Caggese C."/>
            <person name="Calvi B.R."/>
            <person name="Bernardo de Carvalho A."/>
            <person name="Caspi A."/>
            <person name="Castrezana S."/>
            <person name="Celniker S.E."/>
            <person name="Chang J.L."/>
            <person name="Chapple C."/>
            <person name="Chatterji S."/>
            <person name="Chinwalla A."/>
            <person name="Civetta A."/>
            <person name="Clifton S.W."/>
            <person name="Comeron J.M."/>
            <person name="Costello J.C."/>
            <person name="Coyne J.A."/>
            <person name="Daub J."/>
            <person name="David R.G."/>
            <person name="Delcher A.L."/>
            <person name="Delehaunty K."/>
            <person name="Do C.B."/>
            <person name="Ebling H."/>
            <person name="Edwards K."/>
            <person name="Eickbush T."/>
            <person name="Evans J.D."/>
            <person name="Filipski A."/>
            <person name="Findeiss S."/>
            <person name="Freyhult E."/>
            <person name="Fulton L."/>
            <person name="Fulton R."/>
            <person name="Garcia A.C."/>
            <person name="Gardiner A."/>
            <person name="Garfield D.A."/>
            <person name="Garvin B.E."/>
            <person name="Gibson G."/>
            <person name="Gilbert D."/>
            <person name="Gnerre S."/>
            <person name="Godfrey J."/>
            <person name="Good R."/>
            <person name="Gotea V."/>
            <person name="Gravely B."/>
            <person name="Greenberg A.J."/>
            <person name="Griffiths-Jones S."/>
            <person name="Gross S."/>
            <person name="Guigo R."/>
            <person name="Gustafson E.A."/>
            <person name="Haerty W."/>
            <person name="Hahn M.W."/>
            <person name="Halligan D.L."/>
            <person name="Halpern A.L."/>
            <person name="Halter G.M."/>
            <person name="Han M.V."/>
            <person name="Heger A."/>
            <person name="Hillier L."/>
            <person name="Hinrichs A.S."/>
            <person name="Holmes I."/>
            <person name="Hoskins R.A."/>
            <person name="Hubisz M.J."/>
            <person name="Hultmark D."/>
            <person name="Huntley M.A."/>
            <person name="Jaffe D.B."/>
            <person name="Jagadeeshan S."/>
            <person name="Jeck W.R."/>
            <person name="Johnson J."/>
            <person name="Jones C.D."/>
            <person name="Jordan W.C."/>
            <person name="Karpen G.H."/>
            <person name="Kataoka E."/>
            <person name="Keightley P.D."/>
            <person name="Kheradpour P."/>
            <person name="Kirkness E.F."/>
            <person name="Koerich L.B."/>
            <person name="Kristiansen K."/>
            <person name="Kudrna D."/>
            <person name="Kulathinal R.J."/>
            <person name="Kumar S."/>
            <person name="Kwok R."/>
            <person name="Lander E."/>
            <person name="Langley C.H."/>
            <person name="Lapoint R."/>
            <person name="Lazzaro B.P."/>
            <person name="Lee S.J."/>
            <person name="Levesque L."/>
            <person name="Li R."/>
            <person name="Lin C.F."/>
            <person name="Lin M.F."/>
            <person name="Lindblad-Toh K."/>
            <person name="Llopart A."/>
            <person name="Long M."/>
            <person name="Low L."/>
            <person name="Lozovsky E."/>
            <person name="Lu J."/>
            <person name="Luo M."/>
            <person name="Machado C.A."/>
            <person name="Makalowski W."/>
            <person name="Marzo M."/>
            <person name="Matsuda M."/>
            <person name="Matzkin L."/>
            <person name="McAllister B."/>
            <person name="McBride C.S."/>
            <person name="McKernan B."/>
            <person name="McKernan K."/>
            <person name="Mendez-Lago M."/>
            <person name="Minx P."/>
            <person name="Mollenhauer M.U."/>
            <person name="Montooth K."/>
            <person name="Mount S.M."/>
            <person name="Mu X."/>
            <person name="Myers E."/>
            <person name="Negre B."/>
            <person name="Newfeld S."/>
            <person name="Nielsen R."/>
            <person name="Noor M.A."/>
            <person name="O'Grady P."/>
            <person name="Pachter L."/>
            <person name="Papaceit M."/>
            <person name="Parisi M.J."/>
            <person name="Parisi M."/>
            <person name="Parts L."/>
            <person name="Pedersen J.S."/>
            <person name="Pesole G."/>
            <person name="Phillippy A.M."/>
            <person name="Ponting C.P."/>
            <person name="Pop M."/>
            <person name="Porcelli D."/>
            <person name="Powell J.R."/>
            <person name="Prohaska S."/>
            <person name="Pruitt K."/>
            <person name="Puig M."/>
            <person name="Quesneville H."/>
            <person name="Ram K.R."/>
            <person name="Rand D."/>
            <person name="Rasmussen M.D."/>
            <person name="Reed L.K."/>
            <person name="Reenan R."/>
            <person name="Reily A."/>
            <person name="Remington K.A."/>
            <person name="Rieger T.T."/>
            <person name="Ritchie M.G."/>
            <person name="Robin C."/>
            <person name="Rogers Y.H."/>
            <person name="Rohde C."/>
            <person name="Rozas J."/>
            <person name="Rubenfield M.J."/>
            <person name="Ruiz A."/>
            <person name="Russo S."/>
            <person name="Salzberg S.L."/>
            <person name="Sanchez-Gracia A."/>
            <person name="Saranga D.J."/>
            <person name="Sato H."/>
            <person name="Schaeffer S.W."/>
            <person name="Schatz M.C."/>
            <person name="Schlenke T."/>
            <person name="Schwartz R."/>
            <person name="Segarra C."/>
            <person name="Singh R.S."/>
            <person name="Sirot L."/>
            <person name="Sirota M."/>
            <person name="Sisneros N.B."/>
            <person name="Smith C.D."/>
            <person name="Smith T.F."/>
            <person name="Spieth J."/>
            <person name="Stage D.E."/>
            <person name="Stark A."/>
            <person name="Stephan W."/>
            <person name="Strausberg R.L."/>
            <person name="Strempel S."/>
            <person name="Sturgill D."/>
            <person name="Sutton G."/>
            <person name="Sutton G.G."/>
            <person name="Tao W."/>
            <person name="Teichmann S."/>
            <person name="Tobari Y.N."/>
            <person name="Tomimura Y."/>
            <person name="Tsolas J.M."/>
            <person name="Valente V.L."/>
            <person name="Venter E."/>
            <person name="Venter J.C."/>
            <person name="Vicario S."/>
            <person name="Vieira F.G."/>
            <person name="Vilella A.J."/>
            <person name="Villasante A."/>
            <person name="Walenz B."/>
            <person name="Wang J."/>
            <person name="Wasserman M."/>
            <person name="Watts T."/>
            <person name="Wilson D."/>
            <person name="Wilson R.K."/>
            <person name="Wing R.A."/>
            <person name="Wolfner M.F."/>
            <person name="Wong A."/>
            <person name="Wong G.K."/>
            <person name="Wu C.I."/>
            <person name="Wu G."/>
            <person name="Yamamoto D."/>
            <person name="Yang H.P."/>
            <person name="Yang S.P."/>
            <person name="Yorke J.A."/>
            <person name="Yoshida K."/>
            <person name="Zdobnov E."/>
            <person name="Zhang P."/>
            <person name="Zhang Y."/>
            <person name="Zimin A.V."/>
            <person name="Baldwin J."/>
            <person name="Abdouelleil A."/>
            <person name="Abdulkadir J."/>
            <person name="Abebe A."/>
            <person name="Abera B."/>
            <person name="Abreu J."/>
            <person name="Acer S.C."/>
            <person name="Aftuck L."/>
            <person name="Alexander A."/>
            <person name="An P."/>
            <person name="Anderson E."/>
            <person name="Anderson S."/>
            <person name="Arachi H."/>
            <person name="Azer M."/>
            <person name="Bachantsang P."/>
            <person name="Barry A."/>
            <person name="Bayul T."/>
            <person name="Berlin A."/>
            <person name="Bessette D."/>
            <person name="Bloom T."/>
            <person name="Blye J."/>
            <person name="Boguslavskiy L."/>
            <person name="Bonnet C."/>
            <person name="Boukhgalter B."/>
            <person name="Bourzgui I."/>
            <person name="Brown A."/>
            <person name="Cahill P."/>
            <person name="Channer S."/>
            <person name="Cheshatsang Y."/>
            <person name="Chuda L."/>
            <person name="Citroen M."/>
            <person name="Collymore A."/>
            <person name="Cooke P."/>
            <person name="Costello M."/>
            <person name="D'Aco K."/>
            <person name="Daza R."/>
            <person name="De Haan G."/>
            <person name="DeGray S."/>
            <person name="DeMaso C."/>
            <person name="Dhargay N."/>
            <person name="Dooley K."/>
            <person name="Dooley E."/>
            <person name="Doricent M."/>
            <person name="Dorje P."/>
            <person name="Dorjee K."/>
            <person name="Dupes A."/>
            <person name="Elong R."/>
            <person name="Falk J."/>
            <person name="Farina A."/>
            <person name="Faro S."/>
            <person name="Ferguson D."/>
            <person name="Fisher S."/>
            <person name="Foley C.D."/>
            <person name="Franke A."/>
            <person name="Friedrich D."/>
            <person name="Gadbois L."/>
            <person name="Gearin G."/>
            <person name="Gearin C.R."/>
            <person name="Giannoukos G."/>
            <person name="Goode T."/>
            <person name="Graham J."/>
            <person name="Grandbois E."/>
            <person name="Grewal S."/>
            <person name="Gyaltsen K."/>
            <person name="Hafez N."/>
            <person name="Hagos B."/>
            <person name="Hall J."/>
            <person name="Henson C."/>
            <person name="Hollinger A."/>
            <person name="Honan T."/>
            <person name="Huard M.D."/>
            <person name="Hughes L."/>
            <person name="Hurhula B."/>
            <person name="Husby M.E."/>
            <person name="Kamat A."/>
            <person name="Kanga B."/>
            <person name="Kashin S."/>
            <person name="Khazanovich D."/>
            <person name="Kisner P."/>
            <person name="Lance K."/>
            <person name="Lara M."/>
            <person name="Lee W."/>
            <person name="Lennon N."/>
            <person name="Letendre F."/>
            <person name="LeVine R."/>
            <person name="Lipovsky A."/>
            <person name="Liu X."/>
            <person name="Liu J."/>
            <person name="Liu S."/>
            <person name="Lokyitsang T."/>
            <person name="Lokyitsang Y."/>
            <person name="Lubonja R."/>
            <person name="Lui A."/>
            <person name="MacDonald P."/>
            <person name="Magnisalis V."/>
            <person name="Maru K."/>
            <person name="Matthews C."/>
            <person name="McCusker W."/>
            <person name="McDonough S."/>
            <person name="Mehta T."/>
            <person name="Meldrim J."/>
            <person name="Meneus L."/>
            <person name="Mihai O."/>
            <person name="Mihalev A."/>
            <person name="Mihova T."/>
            <person name="Mittelman R."/>
            <person name="Mlenga V."/>
            <person name="Montmayeur A."/>
            <person name="Mulrain L."/>
            <person name="Navidi A."/>
            <person name="Naylor J."/>
            <person name="Negash T."/>
            <person name="Nguyen T."/>
            <person name="Nguyen N."/>
            <person name="Nicol R."/>
            <person name="Norbu C."/>
            <person name="Norbu N."/>
            <person name="Novod N."/>
            <person name="O'Neill B."/>
            <person name="Osman S."/>
            <person name="Markiewicz E."/>
            <person name="Oyono O.L."/>
            <person name="Patti C."/>
            <person name="Phunkhang P."/>
            <person name="Pierre F."/>
            <person name="Priest M."/>
            <person name="Raghuraman S."/>
            <person name="Rege F."/>
            <person name="Reyes R."/>
            <person name="Rise C."/>
            <person name="Rogov P."/>
            <person name="Ross K."/>
            <person name="Ryan E."/>
            <person name="Settipalli S."/>
            <person name="Shea T."/>
            <person name="Sherpa N."/>
            <person name="Shi L."/>
            <person name="Shih D."/>
            <person name="Sparrow T."/>
            <person name="Spaulding J."/>
            <person name="Stalker J."/>
            <person name="Stange-Thomann N."/>
            <person name="Stavropoulos S."/>
            <person name="Stone C."/>
            <person name="Strader C."/>
            <person name="Tesfaye S."/>
            <person name="Thomson T."/>
            <person name="Thoulutsang Y."/>
            <person name="Thoulutsang D."/>
            <person name="Topham K."/>
            <person name="Topping I."/>
            <person name="Tsamla T."/>
            <person name="Vassiliev H."/>
            <person name="Vo A."/>
            <person name="Wangchuk T."/>
            <person name="Wangdi T."/>
            <person name="Weiand M."/>
            <person name="Wilkinson J."/>
            <person name="Wilson A."/>
            <person name="Yadav S."/>
            <person name="Young G."/>
            <person name="Yu Q."/>
            <person name="Zembek L."/>
            <person name="Zhong D."/>
            <person name="Zimmer A."/>
            <person name="Zwirko Z."/>
            <person name="Jaffe D.B."/>
            <person name="Alvarez P."/>
            <person name="Brockman W."/>
            <person name="Butler J."/>
            <person name="Chin C."/>
            <person name="Gnerre S."/>
            <person name="Grabherr M."/>
            <person name="Kleber M."/>
            <person name="Mauceli E."/>
            <person name="MacCallum I."/>
        </authorList>
    </citation>
    <scope>NUCLEOTIDE SEQUENCE [LARGE SCALE GENOMIC DNA]</scope>
    <source>
        <strain evidence="2">Tucson 15010-1051.87</strain>
    </source>
</reference>
<dbReference type="PANTHER" id="PTHR21398:SF4">
    <property type="entry name" value="AGAP002980-PA"/>
    <property type="match status" value="1"/>
</dbReference>
<dbReference type="Proteomes" id="UP000008792">
    <property type="component" value="Unassembled WGS sequence"/>
</dbReference>
<accession>A0A0Q9WEE3</accession>
<evidence type="ECO:0000313" key="2">
    <source>
        <dbReference type="Proteomes" id="UP000008792"/>
    </source>
</evidence>
<dbReference type="PANTHER" id="PTHR21398">
    <property type="entry name" value="AGAP007094-PA"/>
    <property type="match status" value="1"/>
</dbReference>
<dbReference type="PROSITE" id="PS51257">
    <property type="entry name" value="PROKAR_LIPOPROTEIN"/>
    <property type="match status" value="1"/>
</dbReference>
<organism evidence="1 2">
    <name type="scientific">Drosophila virilis</name>
    <name type="common">Fruit fly</name>
    <dbReference type="NCBI Taxonomy" id="7244"/>
    <lineage>
        <taxon>Eukaryota</taxon>
        <taxon>Metazoa</taxon>
        <taxon>Ecdysozoa</taxon>
        <taxon>Arthropoda</taxon>
        <taxon>Hexapoda</taxon>
        <taxon>Insecta</taxon>
        <taxon>Pterygota</taxon>
        <taxon>Neoptera</taxon>
        <taxon>Endopterygota</taxon>
        <taxon>Diptera</taxon>
        <taxon>Brachycera</taxon>
        <taxon>Muscomorpha</taxon>
        <taxon>Ephydroidea</taxon>
        <taxon>Drosophilidae</taxon>
        <taxon>Drosophila</taxon>
    </lineage>
</organism>
<dbReference type="InParanoid" id="A0A0Q9WEE3"/>
<proteinExistence type="predicted"/>